<reference evidence="2" key="1">
    <citation type="submission" date="2017-10" db="EMBL/GenBank/DDBJ databases">
        <title>Rapid genome shrinkage in a self-fertile nematode reveals novel sperm competition proteins.</title>
        <authorList>
            <person name="Yin D."/>
            <person name="Schwarz E.M."/>
            <person name="Thomas C.G."/>
            <person name="Felde R.L."/>
            <person name="Korf I.F."/>
            <person name="Cutter A.D."/>
            <person name="Schartner C.M."/>
            <person name="Ralston E.J."/>
            <person name="Meyer B.J."/>
            <person name="Haag E.S."/>
        </authorList>
    </citation>
    <scope>NUCLEOTIDE SEQUENCE [LARGE SCALE GENOMIC DNA]</scope>
    <source>
        <strain evidence="2">JU1422</strain>
    </source>
</reference>
<dbReference type="EMBL" id="PDUG01000003">
    <property type="protein sequence ID" value="PIC40517.1"/>
    <property type="molecule type" value="Genomic_DNA"/>
</dbReference>
<organism evidence="1 2">
    <name type="scientific">Caenorhabditis nigoni</name>
    <dbReference type="NCBI Taxonomy" id="1611254"/>
    <lineage>
        <taxon>Eukaryota</taxon>
        <taxon>Metazoa</taxon>
        <taxon>Ecdysozoa</taxon>
        <taxon>Nematoda</taxon>
        <taxon>Chromadorea</taxon>
        <taxon>Rhabditida</taxon>
        <taxon>Rhabditina</taxon>
        <taxon>Rhabditomorpha</taxon>
        <taxon>Rhabditoidea</taxon>
        <taxon>Rhabditidae</taxon>
        <taxon>Peloderinae</taxon>
        <taxon>Caenorhabditis</taxon>
    </lineage>
</organism>
<dbReference type="STRING" id="1611254.A0A2G5ULW8"/>
<keyword evidence="2" id="KW-1185">Reference proteome</keyword>
<name>A0A2G5ULW8_9PELO</name>
<sequence length="316" mass="33873">MVKDEDDPSKTLFIWVLEDQDGISKLAEKLTEAAKNVLKDAGKYGEQATAKIGEFVSNSTKLTEAITGLSIGTARNAANYVVQVGGRSSNILNIFDKNHISSLGNPKWWVRFDMPHGNVPYHHINVNKAVTGLKDPHTKISSATAHAAGLTGRALQALNKISPALTALALLDNVYQVGNNVIIDLTNGSKRNTVEALAKILATYPEATLGAKAGASIGTTVLPGVGTLAGTVFGSVFGPCVLSDLTGVAMTSVLDQLQMDIIQKTCEKCQKDFECRKYETGDINMCDGCRTDKDVTKKITRVEIIGLVVEKIRSKL</sequence>
<accession>A0A2G5ULW8</accession>
<evidence type="ECO:0000313" key="1">
    <source>
        <dbReference type="EMBL" id="PIC40517.1"/>
    </source>
</evidence>
<comment type="caution">
    <text evidence="1">The sequence shown here is derived from an EMBL/GenBank/DDBJ whole genome shotgun (WGS) entry which is preliminary data.</text>
</comment>
<dbReference type="PANTHER" id="PTHR21525">
    <property type="entry name" value="MOTILE SPERM PROTEIN"/>
    <property type="match status" value="1"/>
</dbReference>
<dbReference type="PANTHER" id="PTHR21525:SF9">
    <property type="entry name" value="CHANNEL_COLICIN DOMAIN-CONTAINING PROTEIN"/>
    <property type="match status" value="1"/>
</dbReference>
<evidence type="ECO:0000313" key="2">
    <source>
        <dbReference type="Proteomes" id="UP000230233"/>
    </source>
</evidence>
<protein>
    <submittedName>
        <fullName evidence="1">Uncharacterized protein</fullName>
    </submittedName>
</protein>
<dbReference type="Proteomes" id="UP000230233">
    <property type="component" value="Chromosome III"/>
</dbReference>
<proteinExistence type="predicted"/>
<dbReference type="OrthoDB" id="5872094at2759"/>
<gene>
    <name evidence="1" type="primary">Cnig_chr_III.g11831</name>
    <name evidence="1" type="ORF">B9Z55_011831</name>
</gene>
<dbReference type="AlphaFoldDB" id="A0A2G5ULW8"/>